<accession>A0A4R1K6D4</accession>
<dbReference type="Proteomes" id="UP000294614">
    <property type="component" value="Unassembled WGS sequence"/>
</dbReference>
<dbReference type="PANTHER" id="PTHR48094:SF12">
    <property type="entry name" value="PARKINSON DISEASE PROTEIN 7 HOMOLOG"/>
    <property type="match status" value="1"/>
</dbReference>
<proteinExistence type="predicted"/>
<evidence type="ECO:0000313" key="3">
    <source>
        <dbReference type="Proteomes" id="UP000294614"/>
    </source>
</evidence>
<evidence type="ECO:0000259" key="1">
    <source>
        <dbReference type="Pfam" id="PF01965"/>
    </source>
</evidence>
<dbReference type="InterPro" id="IPR002818">
    <property type="entry name" value="DJ-1/PfpI"/>
</dbReference>
<dbReference type="InterPro" id="IPR006287">
    <property type="entry name" value="DJ-1"/>
</dbReference>
<dbReference type="RefSeq" id="WP_132874454.1">
    <property type="nucleotide sequence ID" value="NZ_JAJUHT010000008.1"/>
</dbReference>
<dbReference type="NCBIfam" id="TIGR01383">
    <property type="entry name" value="not_thiJ"/>
    <property type="match status" value="1"/>
</dbReference>
<dbReference type="OrthoDB" id="9800516at2"/>
<evidence type="ECO:0000313" key="2">
    <source>
        <dbReference type="EMBL" id="TCK59547.1"/>
    </source>
</evidence>
<organism evidence="2 3">
    <name type="scientific">Seleniivibrio woodruffii</name>
    <dbReference type="NCBI Taxonomy" id="1078050"/>
    <lineage>
        <taxon>Bacteria</taxon>
        <taxon>Pseudomonadati</taxon>
        <taxon>Deferribacterota</taxon>
        <taxon>Deferribacteres</taxon>
        <taxon>Deferribacterales</taxon>
        <taxon>Geovibrionaceae</taxon>
        <taxon>Seleniivibrio</taxon>
    </lineage>
</organism>
<dbReference type="InterPro" id="IPR029062">
    <property type="entry name" value="Class_I_gatase-like"/>
</dbReference>
<dbReference type="Pfam" id="PF01965">
    <property type="entry name" value="DJ-1_PfpI"/>
    <property type="match status" value="1"/>
</dbReference>
<protein>
    <submittedName>
        <fullName evidence="2">4-methyl-5(B-hydroxyethyl)-thiazole monophosphate biosynthesis</fullName>
    </submittedName>
</protein>
<dbReference type="SUPFAM" id="SSF52317">
    <property type="entry name" value="Class I glutamine amidotransferase-like"/>
    <property type="match status" value="1"/>
</dbReference>
<dbReference type="Gene3D" id="3.40.50.880">
    <property type="match status" value="1"/>
</dbReference>
<keyword evidence="3" id="KW-1185">Reference proteome</keyword>
<gene>
    <name evidence="2" type="ORF">C8D98_2481</name>
</gene>
<feature type="domain" description="DJ-1/PfpI" evidence="1">
    <location>
        <begin position="3"/>
        <end position="165"/>
    </location>
</feature>
<dbReference type="AlphaFoldDB" id="A0A4R1K6D4"/>
<dbReference type="CDD" id="cd03135">
    <property type="entry name" value="GATase1_DJ-1"/>
    <property type="match status" value="1"/>
</dbReference>
<reference evidence="2 3" key="1">
    <citation type="submission" date="2019-03" db="EMBL/GenBank/DDBJ databases">
        <title>Genomic Encyclopedia of Type Strains, Phase IV (KMG-IV): sequencing the most valuable type-strain genomes for metagenomic binning, comparative biology and taxonomic classification.</title>
        <authorList>
            <person name="Goeker M."/>
        </authorList>
    </citation>
    <scope>NUCLEOTIDE SEQUENCE [LARGE SCALE GENOMIC DNA]</scope>
    <source>
        <strain evidence="2 3">DSM 24984</strain>
    </source>
</reference>
<dbReference type="GO" id="GO:0005737">
    <property type="term" value="C:cytoplasm"/>
    <property type="evidence" value="ECO:0007669"/>
    <property type="project" value="TreeGrafter"/>
</dbReference>
<sequence>MSKVMVVLADGFEEIEALAVVDILRRAEIDTDTVALKAGLVTSARNIRIEADRLISDVKPEDYEMIVLPGGGVGAKNIGDSEAVLNIVKQYLAAPEKFVAAICATPFVLAEKGVIKDVMATCYPSMAEAFAKYCDYQLAEVVVDENLITSRGPATAAEFAFTLVELLKDEETARRLREGMLYA</sequence>
<dbReference type="InterPro" id="IPR050325">
    <property type="entry name" value="Prot/Nucl_acid_deglycase"/>
</dbReference>
<dbReference type="EMBL" id="SMGG01000006">
    <property type="protein sequence ID" value="TCK59547.1"/>
    <property type="molecule type" value="Genomic_DNA"/>
</dbReference>
<dbReference type="PANTHER" id="PTHR48094">
    <property type="entry name" value="PROTEIN/NUCLEIC ACID DEGLYCASE DJ-1-RELATED"/>
    <property type="match status" value="1"/>
</dbReference>
<comment type="caution">
    <text evidence="2">The sequence shown here is derived from an EMBL/GenBank/DDBJ whole genome shotgun (WGS) entry which is preliminary data.</text>
</comment>
<name>A0A4R1K6D4_9BACT</name>